<gene>
    <name evidence="11" type="ORF">HMPREF3208_01191</name>
</gene>
<dbReference type="PATRIC" id="fig|2702.100.peg.1176"/>
<organism evidence="11 12">
    <name type="scientific">Gardnerella vaginalis</name>
    <dbReference type="NCBI Taxonomy" id="2702"/>
    <lineage>
        <taxon>Bacteria</taxon>
        <taxon>Bacillati</taxon>
        <taxon>Actinomycetota</taxon>
        <taxon>Actinomycetes</taxon>
        <taxon>Bifidobacteriales</taxon>
        <taxon>Bifidobacteriaceae</taxon>
        <taxon>Gardnerella</taxon>
    </lineage>
</organism>
<keyword evidence="5 9" id="KW-0227">DNA damage</keyword>
<keyword evidence="6" id="KW-0067">ATP-binding</keyword>
<comment type="similarity">
    <text evidence="2 9">Belongs to the RecN family.</text>
</comment>
<comment type="function">
    <text evidence="1 9">May be involved in recombinational repair of damaged DNA.</text>
</comment>
<evidence type="ECO:0000256" key="1">
    <source>
        <dbReference type="ARBA" id="ARBA00003618"/>
    </source>
</evidence>
<evidence type="ECO:0000256" key="8">
    <source>
        <dbReference type="ARBA" id="ARBA00033408"/>
    </source>
</evidence>
<dbReference type="InterPro" id="IPR004604">
    <property type="entry name" value="DNA_recomb/repair_RecN"/>
</dbReference>
<evidence type="ECO:0000256" key="9">
    <source>
        <dbReference type="PIRNR" id="PIRNR003128"/>
    </source>
</evidence>
<evidence type="ECO:0000256" key="4">
    <source>
        <dbReference type="ARBA" id="ARBA00022741"/>
    </source>
</evidence>
<dbReference type="InterPro" id="IPR027417">
    <property type="entry name" value="P-loop_NTPase"/>
</dbReference>
<keyword evidence="7 9" id="KW-0234">DNA repair</keyword>
<dbReference type="OrthoDB" id="9806954at2"/>
<accession>A0A133NSE3</accession>
<keyword evidence="4" id="KW-0547">Nucleotide-binding</keyword>
<dbReference type="GO" id="GO:0005524">
    <property type="term" value="F:ATP binding"/>
    <property type="evidence" value="ECO:0007669"/>
    <property type="project" value="UniProtKB-KW"/>
</dbReference>
<dbReference type="Pfam" id="PF02463">
    <property type="entry name" value="SMC_N"/>
    <property type="match status" value="1"/>
</dbReference>
<dbReference type="SUPFAM" id="SSF52540">
    <property type="entry name" value="P-loop containing nucleoside triphosphate hydrolases"/>
    <property type="match status" value="2"/>
</dbReference>
<evidence type="ECO:0000256" key="3">
    <source>
        <dbReference type="ARBA" id="ARBA00021315"/>
    </source>
</evidence>
<dbReference type="GO" id="GO:0043590">
    <property type="term" value="C:bacterial nucleoid"/>
    <property type="evidence" value="ECO:0007669"/>
    <property type="project" value="TreeGrafter"/>
</dbReference>
<reference evidence="11 12" key="1">
    <citation type="submission" date="2016-01" db="EMBL/GenBank/DDBJ databases">
        <authorList>
            <person name="Oliw E.H."/>
        </authorList>
    </citation>
    <scope>NUCLEOTIDE SEQUENCE [LARGE SCALE GENOMIC DNA]</scope>
    <source>
        <strain evidence="11 12">PSS_7772B</strain>
    </source>
</reference>
<evidence type="ECO:0000313" key="12">
    <source>
        <dbReference type="Proteomes" id="UP000070687"/>
    </source>
</evidence>
<dbReference type="PANTHER" id="PTHR11059:SF0">
    <property type="entry name" value="DNA REPAIR PROTEIN RECN"/>
    <property type="match status" value="1"/>
</dbReference>
<dbReference type="GO" id="GO:0006310">
    <property type="term" value="P:DNA recombination"/>
    <property type="evidence" value="ECO:0007669"/>
    <property type="project" value="InterPro"/>
</dbReference>
<sequence length="596" mass="65211">MLEELELRNLGPIVHALITPSAHMTAITGETGAGKSMLLSAIKLISGAKADVARISPDAKEAWVQGVFSVPKSSEVATLVHQANIELESSENDCTKSDMYIARTVPQTGRSRATLSGFAVPKTLLEEICSHIITIHGQSDQLRIATSVKQRELLDAVANNSELLQQYMQAYRLWISAQETCNRLANQASSARQRADYLRESLARIRDVNPQPHEDEELHSRRDRIEHAAQIIHAVSTALSSLDMSQLDYSASSSSLDARGLIDQAAQALRSIRVDNSLNQVAQQLDDIHAQLDDIVMQLAQQLDIDSSDEDLDALNARIHDITELTRRWGPTLDDVLDWAEKAQFELEDLDDSPEAIKRARETCNQRYAEALEIAQQLHDVRVKAGEKLSNDVSEELASLAMSGAQLHVQVNSREESGGETTWLDAHGFDEVEFLFQPFPSSPDLPMGKSASGGELSRLMLAMELVVAKLSKHDNAMMTFIFDEVDAGVGGVAAVELGKRLAQLAQHAQVIVVTHLPQVASFADVQFAVQKKAVMGKVIDANSACIQSVATTVTKLEGAVREQEIARMLAGSESQTSLEHAHELLTNSRKMLDGLA</sequence>
<evidence type="ECO:0000313" key="11">
    <source>
        <dbReference type="EMBL" id="KXA19205.1"/>
    </source>
</evidence>
<evidence type="ECO:0000256" key="5">
    <source>
        <dbReference type="ARBA" id="ARBA00022763"/>
    </source>
</evidence>
<protein>
    <recommendedName>
        <fullName evidence="3 9">DNA repair protein RecN</fullName>
    </recommendedName>
    <alternativeName>
        <fullName evidence="8 9">Recombination protein N</fullName>
    </alternativeName>
</protein>
<dbReference type="GO" id="GO:0006281">
    <property type="term" value="P:DNA repair"/>
    <property type="evidence" value="ECO:0007669"/>
    <property type="project" value="UniProtKB-KW"/>
</dbReference>
<dbReference type="CDD" id="cd03241">
    <property type="entry name" value="ABC_RecN"/>
    <property type="match status" value="1"/>
</dbReference>
<evidence type="ECO:0000259" key="10">
    <source>
        <dbReference type="Pfam" id="PF02463"/>
    </source>
</evidence>
<dbReference type="AlphaFoldDB" id="A0A133NSE3"/>
<dbReference type="InterPro" id="IPR003395">
    <property type="entry name" value="RecF/RecN/SMC_N"/>
</dbReference>
<evidence type="ECO:0000256" key="7">
    <source>
        <dbReference type="ARBA" id="ARBA00023204"/>
    </source>
</evidence>
<dbReference type="EMBL" id="LRQB01000075">
    <property type="protein sequence ID" value="KXA19205.1"/>
    <property type="molecule type" value="Genomic_DNA"/>
</dbReference>
<dbReference type="RefSeq" id="WP_064347541.1">
    <property type="nucleotide sequence ID" value="NZ_KQ956870.1"/>
</dbReference>
<proteinExistence type="inferred from homology"/>
<dbReference type="PIRSF" id="PIRSF003128">
    <property type="entry name" value="RecN"/>
    <property type="match status" value="1"/>
</dbReference>
<dbReference type="Gene3D" id="3.40.50.300">
    <property type="entry name" value="P-loop containing nucleotide triphosphate hydrolases"/>
    <property type="match status" value="2"/>
</dbReference>
<name>A0A133NSE3_GARVA</name>
<dbReference type="Proteomes" id="UP000070687">
    <property type="component" value="Unassembled WGS sequence"/>
</dbReference>
<dbReference type="PANTHER" id="PTHR11059">
    <property type="entry name" value="DNA REPAIR PROTEIN RECN"/>
    <property type="match status" value="1"/>
</dbReference>
<evidence type="ECO:0000256" key="6">
    <source>
        <dbReference type="ARBA" id="ARBA00022840"/>
    </source>
</evidence>
<dbReference type="GO" id="GO:0009432">
    <property type="term" value="P:SOS response"/>
    <property type="evidence" value="ECO:0007669"/>
    <property type="project" value="TreeGrafter"/>
</dbReference>
<feature type="domain" description="RecF/RecN/SMC N-terminal" evidence="10">
    <location>
        <begin position="2"/>
        <end position="531"/>
    </location>
</feature>
<dbReference type="NCBIfam" id="TIGR00634">
    <property type="entry name" value="recN"/>
    <property type="match status" value="1"/>
</dbReference>
<comment type="caution">
    <text evidence="11">The sequence shown here is derived from an EMBL/GenBank/DDBJ whole genome shotgun (WGS) entry which is preliminary data.</text>
</comment>
<evidence type="ECO:0000256" key="2">
    <source>
        <dbReference type="ARBA" id="ARBA00009441"/>
    </source>
</evidence>